<evidence type="ECO:0000313" key="3">
    <source>
        <dbReference type="Proteomes" id="UP001497497"/>
    </source>
</evidence>
<reference evidence="2 3" key="1">
    <citation type="submission" date="2024-04" db="EMBL/GenBank/DDBJ databases">
        <authorList>
            <consortium name="Genoscope - CEA"/>
            <person name="William W."/>
        </authorList>
    </citation>
    <scope>NUCLEOTIDE SEQUENCE [LARGE SCALE GENOMIC DNA]</scope>
</reference>
<evidence type="ECO:0000313" key="2">
    <source>
        <dbReference type="EMBL" id="CAL1541696.1"/>
    </source>
</evidence>
<sequence length="217" mass="24245">MKMFKLILALSCVVIFCECNIVRRDGACAQLRECVQPTGLFDYFFSEGDNEQLCQVVATFKNCTNDLRPLCNNSFVNDEVDSALAGGEFMCSADGIQVISAAAYSDCITNTTKKSEMGIFIANCKTSAITSAFNTEAPSREVRYCRIYEHALTCATNYINENCGAIYGAFVREYYRRAVWPSFNCELEASHVRRFVDAVRVDPFNSDLLIQLVKGLL</sequence>
<organism evidence="2 3">
    <name type="scientific">Lymnaea stagnalis</name>
    <name type="common">Great pond snail</name>
    <name type="synonym">Helix stagnalis</name>
    <dbReference type="NCBI Taxonomy" id="6523"/>
    <lineage>
        <taxon>Eukaryota</taxon>
        <taxon>Metazoa</taxon>
        <taxon>Spiralia</taxon>
        <taxon>Lophotrochozoa</taxon>
        <taxon>Mollusca</taxon>
        <taxon>Gastropoda</taxon>
        <taxon>Heterobranchia</taxon>
        <taxon>Euthyneura</taxon>
        <taxon>Panpulmonata</taxon>
        <taxon>Hygrophila</taxon>
        <taxon>Lymnaeoidea</taxon>
        <taxon>Lymnaeidae</taxon>
        <taxon>Lymnaea</taxon>
    </lineage>
</organism>
<accession>A0AAV2I4U8</accession>
<feature type="signal peptide" evidence="1">
    <location>
        <begin position="1"/>
        <end position="19"/>
    </location>
</feature>
<keyword evidence="3" id="KW-1185">Reference proteome</keyword>
<proteinExistence type="predicted"/>
<name>A0AAV2I4U8_LYMST</name>
<dbReference type="EMBL" id="CAXITT010000447">
    <property type="protein sequence ID" value="CAL1541696.1"/>
    <property type="molecule type" value="Genomic_DNA"/>
</dbReference>
<keyword evidence="1" id="KW-0732">Signal</keyword>
<dbReference type="AlphaFoldDB" id="A0AAV2I4U8"/>
<evidence type="ECO:0000256" key="1">
    <source>
        <dbReference type="SAM" id="SignalP"/>
    </source>
</evidence>
<gene>
    <name evidence="2" type="ORF">GSLYS_00015302001</name>
</gene>
<feature type="chain" id="PRO_5043359929" evidence="1">
    <location>
        <begin position="20"/>
        <end position="217"/>
    </location>
</feature>
<comment type="caution">
    <text evidence="2">The sequence shown here is derived from an EMBL/GenBank/DDBJ whole genome shotgun (WGS) entry which is preliminary data.</text>
</comment>
<dbReference type="Proteomes" id="UP001497497">
    <property type="component" value="Unassembled WGS sequence"/>
</dbReference>
<protein>
    <submittedName>
        <fullName evidence="2">Uncharacterized protein</fullName>
    </submittedName>
</protein>